<gene>
    <name evidence="4" type="ORF">FMOSSE_LOCUS7087</name>
</gene>
<dbReference type="SUPFAM" id="SSF57850">
    <property type="entry name" value="RING/U-box"/>
    <property type="match status" value="1"/>
</dbReference>
<comment type="caution">
    <text evidence="4">The sequence shown here is derived from an EMBL/GenBank/DDBJ whole genome shotgun (WGS) entry which is preliminary data.</text>
</comment>
<dbReference type="EMBL" id="CAJVPP010001597">
    <property type="protein sequence ID" value="CAG8563649.1"/>
    <property type="molecule type" value="Genomic_DNA"/>
</dbReference>
<evidence type="ECO:0000256" key="1">
    <source>
        <dbReference type="PROSITE-ProRule" id="PRU00502"/>
    </source>
</evidence>
<dbReference type="GO" id="GO:0008270">
    <property type="term" value="F:zinc ion binding"/>
    <property type="evidence" value="ECO:0007669"/>
    <property type="project" value="UniProtKB-KW"/>
</dbReference>
<dbReference type="InterPro" id="IPR013083">
    <property type="entry name" value="Znf_RING/FYVE/PHD"/>
</dbReference>
<keyword evidence="1" id="KW-0862">Zinc</keyword>
<keyword evidence="1" id="KW-0479">Metal-binding</keyword>
<keyword evidence="5" id="KW-1185">Reference proteome</keyword>
<feature type="domain" description="UBP-type" evidence="3">
    <location>
        <begin position="16"/>
        <end position="116"/>
    </location>
</feature>
<dbReference type="Pfam" id="PF02148">
    <property type="entry name" value="zf-UBP"/>
    <property type="match status" value="1"/>
</dbReference>
<dbReference type="SMART" id="SM00290">
    <property type="entry name" value="ZnF_UBP"/>
    <property type="match status" value="1"/>
</dbReference>
<evidence type="ECO:0000313" key="4">
    <source>
        <dbReference type="EMBL" id="CAG8563649.1"/>
    </source>
</evidence>
<dbReference type="PANTHER" id="PTHR47665">
    <property type="entry name" value="HISTONE DEACETYLASE-LIKE PROTEIN"/>
    <property type="match status" value="1"/>
</dbReference>
<dbReference type="AlphaFoldDB" id="A0A9N9BF41"/>
<dbReference type="Gene3D" id="3.30.40.10">
    <property type="entry name" value="Zinc/RING finger domain, C3HC4 (zinc finger)"/>
    <property type="match status" value="1"/>
</dbReference>
<name>A0A9N9BF41_FUNMO</name>
<dbReference type="PANTHER" id="PTHR47665:SF1">
    <property type="entry name" value="HISTONE DEACETYLASE-LIKE PROTEIN"/>
    <property type="match status" value="1"/>
</dbReference>
<reference evidence="4" key="1">
    <citation type="submission" date="2021-06" db="EMBL/GenBank/DDBJ databases">
        <authorList>
            <person name="Kallberg Y."/>
            <person name="Tangrot J."/>
            <person name="Rosling A."/>
        </authorList>
    </citation>
    <scope>NUCLEOTIDE SEQUENCE</scope>
    <source>
        <strain evidence="4">87-6 pot B 2015</strain>
    </source>
</reference>
<organism evidence="4 5">
    <name type="scientific">Funneliformis mosseae</name>
    <name type="common">Endomycorrhizal fungus</name>
    <name type="synonym">Glomus mosseae</name>
    <dbReference type="NCBI Taxonomy" id="27381"/>
    <lineage>
        <taxon>Eukaryota</taxon>
        <taxon>Fungi</taxon>
        <taxon>Fungi incertae sedis</taxon>
        <taxon>Mucoromycota</taxon>
        <taxon>Glomeromycotina</taxon>
        <taxon>Glomeromycetes</taxon>
        <taxon>Glomerales</taxon>
        <taxon>Glomeraceae</taxon>
        <taxon>Funneliformis</taxon>
    </lineage>
</organism>
<evidence type="ECO:0000256" key="2">
    <source>
        <dbReference type="SAM" id="MobiDB-lite"/>
    </source>
</evidence>
<proteinExistence type="predicted"/>
<accession>A0A9N9BF41</accession>
<feature type="compositionally biased region" description="Low complexity" evidence="2">
    <location>
        <begin position="129"/>
        <end position="146"/>
    </location>
</feature>
<feature type="region of interest" description="Disordered" evidence="2">
    <location>
        <begin position="120"/>
        <end position="146"/>
    </location>
</feature>
<dbReference type="PROSITE" id="PS50271">
    <property type="entry name" value="ZF_UBP"/>
    <property type="match status" value="1"/>
</dbReference>
<evidence type="ECO:0000313" key="5">
    <source>
        <dbReference type="Proteomes" id="UP000789375"/>
    </source>
</evidence>
<dbReference type="InterPro" id="IPR001607">
    <property type="entry name" value="Znf_UBP"/>
</dbReference>
<dbReference type="Proteomes" id="UP000789375">
    <property type="component" value="Unassembled WGS sequence"/>
</dbReference>
<keyword evidence="1" id="KW-0863">Zinc-finger</keyword>
<evidence type="ECO:0000259" key="3">
    <source>
        <dbReference type="PROSITE" id="PS50271"/>
    </source>
</evidence>
<sequence>MPIVPSQAGYPVNRRTNCPHIQDHVSPDWAKVTVDVSKPCTVCNDASENWRCLECQGVFCSRYIKGHAAEHNQGTSHPISVSFSDLSTWCYACDDYVTDPLLKPIEAALHLSKFGTIPPDSGDIEIASEENSTAGGEGTSGSASKA</sequence>
<protein>
    <submittedName>
        <fullName evidence="4">9369_t:CDS:1</fullName>
    </submittedName>
</protein>